<dbReference type="InterPro" id="IPR000182">
    <property type="entry name" value="GNAT_dom"/>
</dbReference>
<dbReference type="Gene3D" id="3.40.630.30">
    <property type="match status" value="1"/>
</dbReference>
<dbReference type="InterPro" id="IPR001647">
    <property type="entry name" value="HTH_TetR"/>
</dbReference>
<evidence type="ECO:0000259" key="4">
    <source>
        <dbReference type="PROSITE" id="PS51186"/>
    </source>
</evidence>
<dbReference type="InterPro" id="IPR016181">
    <property type="entry name" value="Acyl_CoA_acyltransferase"/>
</dbReference>
<dbReference type="PRINTS" id="PR00455">
    <property type="entry name" value="HTHTETR"/>
</dbReference>
<dbReference type="Gene3D" id="1.10.357.10">
    <property type="entry name" value="Tetracycline Repressor, domain 2"/>
    <property type="match status" value="1"/>
</dbReference>
<dbReference type="PANTHER" id="PTHR39173:SF1">
    <property type="entry name" value="ACETYLTRANSFERASE"/>
    <property type="match status" value="1"/>
</dbReference>
<feature type="domain" description="N-acetyltransferase" evidence="4">
    <location>
        <begin position="202"/>
        <end position="370"/>
    </location>
</feature>
<dbReference type="EMBL" id="CP021422">
    <property type="protein sequence ID" value="ASB39951.1"/>
    <property type="molecule type" value="Genomic_DNA"/>
</dbReference>
<dbReference type="PROSITE" id="PS51186">
    <property type="entry name" value="GNAT"/>
    <property type="match status" value="1"/>
</dbReference>
<evidence type="ECO:0000256" key="1">
    <source>
        <dbReference type="ARBA" id="ARBA00023125"/>
    </source>
</evidence>
<dbReference type="PROSITE" id="PS50977">
    <property type="entry name" value="HTH_TETR_2"/>
    <property type="match status" value="1"/>
</dbReference>
<evidence type="ECO:0000256" key="2">
    <source>
        <dbReference type="PROSITE-ProRule" id="PRU00335"/>
    </source>
</evidence>
<proteinExistence type="predicted"/>
<feature type="domain" description="HTH tetR-type" evidence="3">
    <location>
        <begin position="13"/>
        <end position="73"/>
    </location>
</feature>
<evidence type="ECO:0000313" key="5">
    <source>
        <dbReference type="EMBL" id="ASB39951.1"/>
    </source>
</evidence>
<accession>A0ABM6L3P0</accession>
<sequence length="370" mass="41177">MPQGGNHMQSKGESTRQAICEKARELFCKRGFKGVAMQDICKATGLSRGGLYRHFDSTGQIFSAILEGFGGAQNRGIHEQIGRGVPASLILEELLCRYEYEIPDSGSSLSLAVCEFYSGSDSVNAPPILDWYESSRAGWEELIRYGLDTGEFSCPDPRGMFDLVVFAYQGARLWGRLMELPKGTPGRMLGQVRRLLLGPEMIRLERPRPEHKERALEFREGFFAHGEPTIFGSELLDKTESYDKWLESVTRNTDPKTVDPNWVLTDTYFALDGRDDIVGIIDLRHELNGFLKDLGNCGYSVRPAKRCHGYGSQMLGLLTVRAKAAGLSELHISVERDNAPSVRVIKGWGGVYERSFSHEGAGADVYVVPL</sequence>
<evidence type="ECO:0000259" key="3">
    <source>
        <dbReference type="PROSITE" id="PS50977"/>
    </source>
</evidence>
<dbReference type="SUPFAM" id="SSF46689">
    <property type="entry name" value="Homeodomain-like"/>
    <property type="match status" value="1"/>
</dbReference>
<dbReference type="Proteomes" id="UP000196710">
    <property type="component" value="Chromosome"/>
</dbReference>
<evidence type="ECO:0008006" key="7">
    <source>
        <dbReference type="Google" id="ProtNLM"/>
    </source>
</evidence>
<reference evidence="6" key="1">
    <citation type="submission" date="2017-05" db="EMBL/GenBank/DDBJ databases">
        <title>Improved OligoMM genomes.</title>
        <authorList>
            <person name="Garzetti D."/>
        </authorList>
    </citation>
    <scope>NUCLEOTIDE SEQUENCE [LARGE SCALE GENOMIC DNA]</scope>
    <source>
        <strain evidence="6">KB18</strain>
    </source>
</reference>
<dbReference type="Pfam" id="PF13302">
    <property type="entry name" value="Acetyltransf_3"/>
    <property type="match status" value="1"/>
</dbReference>
<dbReference type="Pfam" id="PF00440">
    <property type="entry name" value="TetR_N"/>
    <property type="match status" value="1"/>
</dbReference>
<dbReference type="InterPro" id="IPR009057">
    <property type="entry name" value="Homeodomain-like_sf"/>
</dbReference>
<organism evidence="5 6">
    <name type="scientific">Acutalibacter muris</name>
    <dbReference type="NCBI Taxonomy" id="1796620"/>
    <lineage>
        <taxon>Bacteria</taxon>
        <taxon>Bacillati</taxon>
        <taxon>Bacillota</taxon>
        <taxon>Clostridia</taxon>
        <taxon>Eubacteriales</taxon>
        <taxon>Acutalibacteraceae</taxon>
        <taxon>Acutalibacter</taxon>
    </lineage>
</organism>
<keyword evidence="6" id="KW-1185">Reference proteome</keyword>
<name>A0ABM6L3P0_9FIRM</name>
<feature type="DNA-binding region" description="H-T-H motif" evidence="2">
    <location>
        <begin position="36"/>
        <end position="55"/>
    </location>
</feature>
<dbReference type="Gene3D" id="1.10.10.60">
    <property type="entry name" value="Homeodomain-like"/>
    <property type="match status" value="1"/>
</dbReference>
<dbReference type="SUPFAM" id="SSF55729">
    <property type="entry name" value="Acyl-CoA N-acyltransferases (Nat)"/>
    <property type="match status" value="1"/>
</dbReference>
<protein>
    <recommendedName>
        <fullName evidence="7">GNAT family N-acetyltransferase</fullName>
    </recommendedName>
</protein>
<gene>
    <name evidence="5" type="ORF">ADH66_04355</name>
</gene>
<keyword evidence="1 2" id="KW-0238">DNA-binding</keyword>
<evidence type="ECO:0000313" key="6">
    <source>
        <dbReference type="Proteomes" id="UP000196710"/>
    </source>
</evidence>
<dbReference type="PANTHER" id="PTHR39173">
    <property type="entry name" value="ACETYLTRANSFERASE"/>
    <property type="match status" value="1"/>
</dbReference>